<dbReference type="STRING" id="192903.SAMN04488513_10241"/>
<proteinExistence type="predicted"/>
<organism evidence="1 2">
    <name type="scientific">Pseudozobellia thermophila</name>
    <dbReference type="NCBI Taxonomy" id="192903"/>
    <lineage>
        <taxon>Bacteria</taxon>
        <taxon>Pseudomonadati</taxon>
        <taxon>Bacteroidota</taxon>
        <taxon>Flavobacteriia</taxon>
        <taxon>Flavobacteriales</taxon>
        <taxon>Flavobacteriaceae</taxon>
        <taxon>Pseudozobellia</taxon>
    </lineage>
</organism>
<evidence type="ECO:0008006" key="3">
    <source>
        <dbReference type="Google" id="ProtNLM"/>
    </source>
</evidence>
<reference evidence="2" key="1">
    <citation type="submission" date="2016-11" db="EMBL/GenBank/DDBJ databases">
        <authorList>
            <person name="Varghese N."/>
            <person name="Submissions S."/>
        </authorList>
    </citation>
    <scope>NUCLEOTIDE SEQUENCE [LARGE SCALE GENOMIC DNA]</scope>
    <source>
        <strain evidence="2">DSM 19858</strain>
    </source>
</reference>
<dbReference type="AlphaFoldDB" id="A0A1M6EFG2"/>
<protein>
    <recommendedName>
        <fullName evidence="3">DUF4494 domain-containing protein</fullName>
    </recommendedName>
</protein>
<evidence type="ECO:0000313" key="1">
    <source>
        <dbReference type="EMBL" id="SHI84119.1"/>
    </source>
</evidence>
<dbReference type="RefSeq" id="WP_072992528.1">
    <property type="nucleotide sequence ID" value="NZ_FQYU01000002.1"/>
</dbReference>
<dbReference type="OrthoDB" id="954784at2"/>
<accession>A0A1M6EFG2</accession>
<dbReference type="Proteomes" id="UP000184543">
    <property type="component" value="Unassembled WGS sequence"/>
</dbReference>
<sequence length="186" mass="21401">MSATWYECKIKYKKIDETSGMLRVKTEPFLVDAISYTEAESRITEEMSAYLSDTEEIKITNIKVANYAEIHPFENSDRWFKSKVSLIAFDEESGKERKTNMYLLVQANDVKEAYDNTVSVMKDTMGDYTIPAISESPIMDVFPYFSGEEDELDRLERFNALKASVPADNDMDEELEMADVLSDEEE</sequence>
<gene>
    <name evidence="1" type="ORF">SAMN04488513_10241</name>
</gene>
<keyword evidence="2" id="KW-1185">Reference proteome</keyword>
<dbReference type="Pfam" id="PF14902">
    <property type="entry name" value="DUF4494"/>
    <property type="match status" value="1"/>
</dbReference>
<dbReference type="EMBL" id="FQYU01000002">
    <property type="protein sequence ID" value="SHI84119.1"/>
    <property type="molecule type" value="Genomic_DNA"/>
</dbReference>
<name>A0A1M6EFG2_9FLAO</name>
<evidence type="ECO:0000313" key="2">
    <source>
        <dbReference type="Proteomes" id="UP000184543"/>
    </source>
</evidence>
<dbReference type="InterPro" id="IPR027848">
    <property type="entry name" value="DUF4494"/>
</dbReference>